<comment type="caution">
    <text evidence="1">The sequence shown here is derived from an EMBL/GenBank/DDBJ whole genome shotgun (WGS) entry which is preliminary data.</text>
</comment>
<protein>
    <submittedName>
        <fullName evidence="1">Uncharacterized protein</fullName>
    </submittedName>
</protein>
<evidence type="ECO:0000313" key="1">
    <source>
        <dbReference type="EMBL" id="KAB8342996.1"/>
    </source>
</evidence>
<dbReference type="Proteomes" id="UP000327013">
    <property type="component" value="Unassembled WGS sequence"/>
</dbReference>
<proteinExistence type="predicted"/>
<reference evidence="1 2" key="1">
    <citation type="submission" date="2019-06" db="EMBL/GenBank/DDBJ databases">
        <title>A chromosomal-level reference genome of Carpinus fangiana (Coryloideae, Betulaceae).</title>
        <authorList>
            <person name="Yang X."/>
            <person name="Wang Z."/>
            <person name="Zhang L."/>
            <person name="Hao G."/>
            <person name="Liu J."/>
            <person name="Yang Y."/>
        </authorList>
    </citation>
    <scope>NUCLEOTIDE SEQUENCE [LARGE SCALE GENOMIC DNA]</scope>
    <source>
        <strain evidence="1">Cfa_2016G</strain>
        <tissue evidence="1">Leaf</tissue>
    </source>
</reference>
<keyword evidence="2" id="KW-1185">Reference proteome</keyword>
<dbReference type="AlphaFoldDB" id="A0A5N6KTC8"/>
<evidence type="ECO:0000313" key="2">
    <source>
        <dbReference type="Proteomes" id="UP000327013"/>
    </source>
</evidence>
<sequence length="107" mass="12123">MGEGGVKPGTHAEPQLRVLNVMWMRNNGLNLSNFKTSKMIDRLHKWKTRGEERFATIRQTKLHGRCKLGVLLLRATRIVEYSSSSFLPHLSLCVAKRAARVCSMVTT</sequence>
<gene>
    <name evidence="1" type="ORF">FH972_022590</name>
</gene>
<organism evidence="1 2">
    <name type="scientific">Carpinus fangiana</name>
    <dbReference type="NCBI Taxonomy" id="176857"/>
    <lineage>
        <taxon>Eukaryota</taxon>
        <taxon>Viridiplantae</taxon>
        <taxon>Streptophyta</taxon>
        <taxon>Embryophyta</taxon>
        <taxon>Tracheophyta</taxon>
        <taxon>Spermatophyta</taxon>
        <taxon>Magnoliopsida</taxon>
        <taxon>eudicotyledons</taxon>
        <taxon>Gunneridae</taxon>
        <taxon>Pentapetalae</taxon>
        <taxon>rosids</taxon>
        <taxon>fabids</taxon>
        <taxon>Fagales</taxon>
        <taxon>Betulaceae</taxon>
        <taxon>Carpinus</taxon>
    </lineage>
</organism>
<dbReference type="EMBL" id="VIBQ01000012">
    <property type="protein sequence ID" value="KAB8342996.1"/>
    <property type="molecule type" value="Genomic_DNA"/>
</dbReference>
<name>A0A5N6KTC8_9ROSI</name>
<accession>A0A5N6KTC8</accession>